<dbReference type="InterPro" id="IPR007148">
    <property type="entry name" value="SSU_processome_Utp12"/>
</dbReference>
<reference evidence="7" key="1">
    <citation type="submission" date="2023-06" db="EMBL/GenBank/DDBJ databases">
        <authorList>
            <person name="Delattre M."/>
        </authorList>
    </citation>
    <scope>NUCLEOTIDE SEQUENCE</scope>
    <source>
        <strain evidence="7">AF72</strain>
    </source>
</reference>
<keyword evidence="2" id="KW-0677">Repeat</keyword>
<name>A0AA36G0Z1_9BILA</name>
<evidence type="ECO:0000313" key="7">
    <source>
        <dbReference type="EMBL" id="CAJ0575537.1"/>
    </source>
</evidence>
<dbReference type="PANTHER" id="PTHR19853">
    <property type="entry name" value="WD REPEAT CONTAINING PROTEIN 3 WDR3"/>
    <property type="match status" value="1"/>
</dbReference>
<dbReference type="InterPro" id="IPR015943">
    <property type="entry name" value="WD40/YVTN_repeat-like_dom_sf"/>
</dbReference>
<feature type="repeat" description="WD" evidence="4">
    <location>
        <begin position="454"/>
        <end position="495"/>
    </location>
</feature>
<dbReference type="GO" id="GO:0032040">
    <property type="term" value="C:small-subunit processome"/>
    <property type="evidence" value="ECO:0007669"/>
    <property type="project" value="TreeGrafter"/>
</dbReference>
<evidence type="ECO:0000313" key="8">
    <source>
        <dbReference type="Proteomes" id="UP001177023"/>
    </source>
</evidence>
<feature type="region of interest" description="Disordered" evidence="5">
    <location>
        <begin position="160"/>
        <end position="185"/>
    </location>
</feature>
<evidence type="ECO:0000256" key="2">
    <source>
        <dbReference type="ARBA" id="ARBA00022737"/>
    </source>
</evidence>
<dbReference type="GO" id="GO:0034388">
    <property type="term" value="C:Pwp2p-containing subcomplex of 90S preribosome"/>
    <property type="evidence" value="ECO:0007669"/>
    <property type="project" value="TreeGrafter"/>
</dbReference>
<dbReference type="PROSITE" id="PS50082">
    <property type="entry name" value="WD_REPEATS_2"/>
    <property type="match status" value="2"/>
</dbReference>
<feature type="region of interest" description="Disordered" evidence="5">
    <location>
        <begin position="783"/>
        <end position="805"/>
    </location>
</feature>
<dbReference type="SUPFAM" id="SSF50978">
    <property type="entry name" value="WD40 repeat-like"/>
    <property type="match status" value="1"/>
</dbReference>
<organism evidence="7 8">
    <name type="scientific">Mesorhabditis spiculigera</name>
    <dbReference type="NCBI Taxonomy" id="96644"/>
    <lineage>
        <taxon>Eukaryota</taxon>
        <taxon>Metazoa</taxon>
        <taxon>Ecdysozoa</taxon>
        <taxon>Nematoda</taxon>
        <taxon>Chromadorea</taxon>
        <taxon>Rhabditida</taxon>
        <taxon>Rhabditina</taxon>
        <taxon>Rhabditomorpha</taxon>
        <taxon>Rhabditoidea</taxon>
        <taxon>Rhabditidae</taxon>
        <taxon>Mesorhabditinae</taxon>
        <taxon>Mesorhabditis</taxon>
    </lineage>
</organism>
<evidence type="ECO:0000256" key="5">
    <source>
        <dbReference type="SAM" id="MobiDB-lite"/>
    </source>
</evidence>
<feature type="repeat" description="WD" evidence="4">
    <location>
        <begin position="536"/>
        <end position="577"/>
    </location>
</feature>
<dbReference type="Pfam" id="PF25172">
    <property type="entry name" value="Beta-prop_WDR3_2nd"/>
    <property type="match status" value="1"/>
</dbReference>
<dbReference type="Pfam" id="PF04003">
    <property type="entry name" value="Utp12"/>
    <property type="match status" value="1"/>
</dbReference>
<dbReference type="InterPro" id="IPR051570">
    <property type="entry name" value="TBC1_cilium_biogenesis"/>
</dbReference>
<evidence type="ECO:0000256" key="3">
    <source>
        <dbReference type="ARBA" id="ARBA00038229"/>
    </source>
</evidence>
<dbReference type="GO" id="GO:0030490">
    <property type="term" value="P:maturation of SSU-rRNA"/>
    <property type="evidence" value="ECO:0007669"/>
    <property type="project" value="TreeGrafter"/>
</dbReference>
<sequence>MGLTKQYLRYAHVGSFNAVGSSNGAVVALDHQTCAVTACENVHFYNFRTGEKVASLSESEKQVTCLRLSHNKQFLAIGYSDGAIRLFNRQAEDQNECIVFMGHKKGVNCLAFSHDGLTLASGGKIYSFLLLKEDTMLIVATSELELYIFDMTWLSGEEGHLPPGDDGPDLKKPKETQKPLDGPQLLGDCENGSDRLIDFYRVYSDDEARKRLSKKLRKAKRKAADSGADEGPSSEDVGKDVTLVFARIGEWRAAAKPKWISFAPSQPAQNDDGVLQYRAFCLFVNNSVESLDVKLNAATNEVVVEKAADLEKMGHRGDVRSMSVASHDSLLATGGGNQVMLWNVETFRAANCLQEEGMDDVTAVLFATGDRHVIAATKGFVTASADKKLKFWGYDLVNEGTQKRLTVREKRVLELQDEALCAAITPDGKFLIVGLLDMTATVFFVDTLKFYLSLYGHSMPVTCCTTSPDNKLVVTGSADKTIKIWGLDFGDCHKSFHAHDEAVSAVLFSPSDEMLVWSAGRDGKWDAVKFEAVQKLDRHTAEMRALAQTSNGNMLLTASHDRSIRGWELTEEIIVLQEEEEVEREKLYEEKLADDEDVVAGETKDTEATVAERKSEHTIIATESIIEAIDIVRKERQVDKDDLEHTPHPLYLAYRSASVDHFVLDVIGKIRASYVDRCLLLLPLSYLGDILQAMAGCVANKYKVELASRIALFLIKMHHCHVTNSVEMVPIVGLLRANLPKGIRQIKDTASFNFAALRLLANEIENSQEIRVFSDLSKIEKKQNKKKKHQQGTNNKKAVLHTLAA</sequence>
<dbReference type="Pfam" id="PF00400">
    <property type="entry name" value="WD40"/>
    <property type="match status" value="3"/>
</dbReference>
<keyword evidence="8" id="KW-1185">Reference proteome</keyword>
<dbReference type="GO" id="GO:0030515">
    <property type="term" value="F:snoRNA binding"/>
    <property type="evidence" value="ECO:0007669"/>
    <property type="project" value="TreeGrafter"/>
</dbReference>
<proteinExistence type="inferred from homology"/>
<dbReference type="PROSITE" id="PS00678">
    <property type="entry name" value="WD_REPEATS_1"/>
    <property type="match status" value="1"/>
</dbReference>
<keyword evidence="1 4" id="KW-0853">WD repeat</keyword>
<dbReference type="EMBL" id="CATQJA010002639">
    <property type="protein sequence ID" value="CAJ0575537.1"/>
    <property type="molecule type" value="Genomic_DNA"/>
</dbReference>
<dbReference type="InterPro" id="IPR036322">
    <property type="entry name" value="WD40_repeat_dom_sf"/>
</dbReference>
<dbReference type="PROSITE" id="PS50294">
    <property type="entry name" value="WD_REPEATS_REGION"/>
    <property type="match status" value="2"/>
</dbReference>
<dbReference type="InterPro" id="IPR019775">
    <property type="entry name" value="WD40_repeat_CS"/>
</dbReference>
<dbReference type="Proteomes" id="UP001177023">
    <property type="component" value="Unassembled WGS sequence"/>
</dbReference>
<accession>A0AA36G0Z1</accession>
<evidence type="ECO:0000259" key="6">
    <source>
        <dbReference type="Pfam" id="PF04003"/>
    </source>
</evidence>
<dbReference type="InterPro" id="IPR001680">
    <property type="entry name" value="WD40_rpt"/>
</dbReference>
<dbReference type="CDD" id="cd00200">
    <property type="entry name" value="WD40"/>
    <property type="match status" value="1"/>
</dbReference>
<dbReference type="AlphaFoldDB" id="A0AA36G0Z1"/>
<gene>
    <name evidence="7" type="ORF">MSPICULIGERA_LOCUS13847</name>
</gene>
<feature type="non-terminal residue" evidence="7">
    <location>
        <position position="805"/>
    </location>
</feature>
<evidence type="ECO:0000256" key="4">
    <source>
        <dbReference type="PROSITE-ProRule" id="PRU00221"/>
    </source>
</evidence>
<feature type="domain" description="Small-subunit processome Utp12" evidence="6">
    <location>
        <begin position="660"/>
        <end position="761"/>
    </location>
</feature>
<dbReference type="Gene3D" id="2.130.10.10">
    <property type="entry name" value="YVTN repeat-like/Quinoprotein amine dehydrogenase"/>
    <property type="match status" value="4"/>
</dbReference>
<feature type="compositionally biased region" description="Basic and acidic residues" evidence="5">
    <location>
        <begin position="168"/>
        <end position="178"/>
    </location>
</feature>
<dbReference type="SMART" id="SM00320">
    <property type="entry name" value="WD40"/>
    <property type="match status" value="8"/>
</dbReference>
<protein>
    <recommendedName>
        <fullName evidence="6">Small-subunit processome Utp12 domain-containing protein</fullName>
    </recommendedName>
</protein>
<comment type="similarity">
    <text evidence="3">Belongs to the WD repeat WDR3/UTP12 family.</text>
</comment>
<evidence type="ECO:0000256" key="1">
    <source>
        <dbReference type="ARBA" id="ARBA00022574"/>
    </source>
</evidence>
<dbReference type="PANTHER" id="PTHR19853:SF0">
    <property type="entry name" value="WD REPEAT-CONTAINING PROTEIN 3"/>
    <property type="match status" value="1"/>
</dbReference>
<comment type="caution">
    <text evidence="7">The sequence shown here is derived from an EMBL/GenBank/DDBJ whole genome shotgun (WGS) entry which is preliminary data.</text>
</comment>